<dbReference type="SMART" id="SM00822">
    <property type="entry name" value="PKS_KR"/>
    <property type="match status" value="1"/>
</dbReference>
<feature type="domain" description="Ketoreductase" evidence="4">
    <location>
        <begin position="6"/>
        <end position="182"/>
    </location>
</feature>
<sequence>MKTTNNTILITGGSAGIGFALAQALSTDNKIIVTGRNEQRLKAAVAKLPNTTAIVGDVSDEKDVETLVATLNRDHAALNIVINNAGKASAVYNLGAEGVDAFTRAGEEMLTNYLSVIRLNEKLLPLLKKQSEAAIVNVTSIVAIAPGIALATYSASKAALHSYTIALRLSLKNTSVKVFELYPPLVNTEFSAEIGGAANGIAPSVVADEFKKGLEQNTYDIRVGRTAEFWQYFLSAPDQAITAMNEGR</sequence>
<keyword evidence="2" id="KW-0560">Oxidoreductase</keyword>
<dbReference type="InterPro" id="IPR002347">
    <property type="entry name" value="SDR_fam"/>
</dbReference>
<reference evidence="5" key="2">
    <citation type="submission" date="2020-09" db="EMBL/GenBank/DDBJ databases">
        <authorList>
            <person name="Sun Q."/>
            <person name="Zhou Y."/>
        </authorList>
    </citation>
    <scope>NUCLEOTIDE SEQUENCE</scope>
    <source>
        <strain evidence="5">CGMCC 1.15448</strain>
    </source>
</reference>
<comment type="caution">
    <text evidence="5">The sequence shown here is derived from an EMBL/GenBank/DDBJ whole genome shotgun (WGS) entry which is preliminary data.</text>
</comment>
<evidence type="ECO:0000313" key="5">
    <source>
        <dbReference type="EMBL" id="GGA98655.1"/>
    </source>
</evidence>
<dbReference type="GO" id="GO:0016491">
    <property type="term" value="F:oxidoreductase activity"/>
    <property type="evidence" value="ECO:0007669"/>
    <property type="project" value="UniProtKB-KW"/>
</dbReference>
<evidence type="ECO:0000256" key="2">
    <source>
        <dbReference type="ARBA" id="ARBA00023002"/>
    </source>
</evidence>
<protein>
    <submittedName>
        <fullName evidence="5">Putative oxidoreductase DltE</fullName>
    </submittedName>
</protein>
<dbReference type="PRINTS" id="PR00081">
    <property type="entry name" value="GDHRDH"/>
</dbReference>
<dbReference type="AlphaFoldDB" id="A0A8J2XR56"/>
<dbReference type="Pfam" id="PF00106">
    <property type="entry name" value="adh_short"/>
    <property type="match status" value="1"/>
</dbReference>
<dbReference type="RefSeq" id="WP_188931534.1">
    <property type="nucleotide sequence ID" value="NZ_BMJC01000002.1"/>
</dbReference>
<gene>
    <name evidence="5" type="primary">dltE</name>
    <name evidence="5" type="ORF">GCM10011511_22460</name>
</gene>
<dbReference type="SUPFAM" id="SSF51735">
    <property type="entry name" value="NAD(P)-binding Rossmann-fold domains"/>
    <property type="match status" value="1"/>
</dbReference>
<evidence type="ECO:0000313" key="6">
    <source>
        <dbReference type="Proteomes" id="UP000607559"/>
    </source>
</evidence>
<evidence type="ECO:0000259" key="4">
    <source>
        <dbReference type="SMART" id="SM00822"/>
    </source>
</evidence>
<dbReference type="Gene3D" id="3.40.50.720">
    <property type="entry name" value="NAD(P)-binding Rossmann-like Domain"/>
    <property type="match status" value="1"/>
</dbReference>
<dbReference type="InterPro" id="IPR036291">
    <property type="entry name" value="NAD(P)-bd_dom_sf"/>
</dbReference>
<comment type="similarity">
    <text evidence="1 3">Belongs to the short-chain dehydrogenases/reductases (SDR) family.</text>
</comment>
<dbReference type="PANTHER" id="PTHR44169">
    <property type="entry name" value="NADPH-DEPENDENT 1-ACYLDIHYDROXYACETONE PHOSPHATE REDUCTASE"/>
    <property type="match status" value="1"/>
</dbReference>
<dbReference type="PROSITE" id="PS00061">
    <property type="entry name" value="ADH_SHORT"/>
    <property type="match status" value="1"/>
</dbReference>
<dbReference type="PRINTS" id="PR00080">
    <property type="entry name" value="SDRFAMILY"/>
</dbReference>
<dbReference type="PANTHER" id="PTHR44169:SF6">
    <property type="entry name" value="NADPH-DEPENDENT 1-ACYLDIHYDROXYACETONE PHOSPHATE REDUCTASE"/>
    <property type="match status" value="1"/>
</dbReference>
<organism evidence="5 6">
    <name type="scientific">Puia dinghuensis</name>
    <dbReference type="NCBI Taxonomy" id="1792502"/>
    <lineage>
        <taxon>Bacteria</taxon>
        <taxon>Pseudomonadati</taxon>
        <taxon>Bacteroidota</taxon>
        <taxon>Chitinophagia</taxon>
        <taxon>Chitinophagales</taxon>
        <taxon>Chitinophagaceae</taxon>
        <taxon>Puia</taxon>
    </lineage>
</organism>
<evidence type="ECO:0000256" key="1">
    <source>
        <dbReference type="ARBA" id="ARBA00006484"/>
    </source>
</evidence>
<dbReference type="Proteomes" id="UP000607559">
    <property type="component" value="Unassembled WGS sequence"/>
</dbReference>
<dbReference type="EMBL" id="BMJC01000002">
    <property type="protein sequence ID" value="GGA98655.1"/>
    <property type="molecule type" value="Genomic_DNA"/>
</dbReference>
<dbReference type="InterPro" id="IPR020904">
    <property type="entry name" value="Sc_DH/Rdtase_CS"/>
</dbReference>
<accession>A0A8J2XR56</accession>
<proteinExistence type="inferred from homology"/>
<reference evidence="5" key="1">
    <citation type="journal article" date="2014" name="Int. J. Syst. Evol. Microbiol.">
        <title>Complete genome sequence of Corynebacterium casei LMG S-19264T (=DSM 44701T), isolated from a smear-ripened cheese.</title>
        <authorList>
            <consortium name="US DOE Joint Genome Institute (JGI-PGF)"/>
            <person name="Walter F."/>
            <person name="Albersmeier A."/>
            <person name="Kalinowski J."/>
            <person name="Ruckert C."/>
        </authorList>
    </citation>
    <scope>NUCLEOTIDE SEQUENCE</scope>
    <source>
        <strain evidence="5">CGMCC 1.15448</strain>
    </source>
</reference>
<dbReference type="InterPro" id="IPR057326">
    <property type="entry name" value="KR_dom"/>
</dbReference>
<keyword evidence="6" id="KW-1185">Reference proteome</keyword>
<name>A0A8J2XR56_9BACT</name>
<evidence type="ECO:0000256" key="3">
    <source>
        <dbReference type="RuleBase" id="RU000363"/>
    </source>
</evidence>